<proteinExistence type="inferred from homology"/>
<dbReference type="PROSITE" id="PS50893">
    <property type="entry name" value="ABC_TRANSPORTER_2"/>
    <property type="match status" value="2"/>
</dbReference>
<dbReference type="InterPro" id="IPR027417">
    <property type="entry name" value="P-loop_NTPase"/>
</dbReference>
<dbReference type="AlphaFoldDB" id="A0AAJ2BUJ4"/>
<dbReference type="RefSeq" id="WP_309761806.1">
    <property type="nucleotide sequence ID" value="NZ_JAVJAF010000001.1"/>
</dbReference>
<dbReference type="EMBL" id="JAVJAF010000001">
    <property type="protein sequence ID" value="MDR6236797.1"/>
    <property type="molecule type" value="Genomic_DNA"/>
</dbReference>
<evidence type="ECO:0000313" key="9">
    <source>
        <dbReference type="EMBL" id="MDR6236797.1"/>
    </source>
</evidence>
<evidence type="ECO:0000256" key="7">
    <source>
        <dbReference type="ARBA" id="ARBA00023136"/>
    </source>
</evidence>
<gene>
    <name evidence="9" type="ORF">QE440_004538</name>
</gene>
<dbReference type="Proteomes" id="UP001268036">
    <property type="component" value="Unassembled WGS sequence"/>
</dbReference>
<dbReference type="SMART" id="SM00382">
    <property type="entry name" value="AAA"/>
    <property type="match status" value="2"/>
</dbReference>
<feature type="domain" description="ABC transporter" evidence="8">
    <location>
        <begin position="267"/>
        <end position="490"/>
    </location>
</feature>
<evidence type="ECO:0000256" key="4">
    <source>
        <dbReference type="ARBA" id="ARBA00022475"/>
    </source>
</evidence>
<organism evidence="9 10">
    <name type="scientific">Pseudomonas oryzihabitans</name>
    <dbReference type="NCBI Taxonomy" id="47885"/>
    <lineage>
        <taxon>Bacteria</taxon>
        <taxon>Pseudomonadati</taxon>
        <taxon>Pseudomonadota</taxon>
        <taxon>Gammaproteobacteria</taxon>
        <taxon>Pseudomonadales</taxon>
        <taxon>Pseudomonadaceae</taxon>
        <taxon>Pseudomonas</taxon>
    </lineage>
</organism>
<evidence type="ECO:0000259" key="8">
    <source>
        <dbReference type="PROSITE" id="PS50893"/>
    </source>
</evidence>
<feature type="domain" description="ABC transporter" evidence="8">
    <location>
        <begin position="5"/>
        <end position="246"/>
    </location>
</feature>
<comment type="caution">
    <text evidence="9">The sequence shown here is derived from an EMBL/GenBank/DDBJ whole genome shotgun (WGS) entry which is preliminary data.</text>
</comment>
<dbReference type="InterPro" id="IPR003439">
    <property type="entry name" value="ABC_transporter-like_ATP-bd"/>
</dbReference>
<keyword evidence="5" id="KW-0547">Nucleotide-binding</keyword>
<sequence length="491" mass="53082">MTSSLMTTALEIRSEQGQLVEPLSISLAPGQVLSIIGETGSGKSLFAQGLVGNLPAGLQAHGQIRLPDGFAEEGRQVGRCQQWGRGLAVLPQEPWLSLDPTMRALAQVTETYTQVGGLSGTQACEKAMAALARLGLAGAERKYPFQLSGGMAQRLAFAATHAGGAPVLIADEPTKGLDRDRIDEVIALLKAMLAEGGSLLIITHDLEVARRLGGEVMIMLKGRVIESGSAEQILGQPRHAYTRQLLAADPTRWPRRERRGEKGEPVVAVENLAVQRGGRQLFEALSFEVRPGEILGVTGPSGCGKSTLGDVILGLTAPSAGAMRRKPGLSRFAFQKLHQDPVAAFAPAATVRQLLTDLVRLHRLDASRIGRLMQRLRLDERLLDRLPGNISGGELQRFSLLRVLLLEPALIFADEPSSRLDLITQREMIELLVEMAEEARTAILLVSHDEALVEAVADRRIHLADPAALTRNLPDLEPRPENLEEILTKTV</sequence>
<dbReference type="SUPFAM" id="SSF52540">
    <property type="entry name" value="P-loop containing nucleoside triphosphate hydrolases"/>
    <property type="match status" value="2"/>
</dbReference>
<dbReference type="Pfam" id="PF00005">
    <property type="entry name" value="ABC_tran"/>
    <property type="match status" value="2"/>
</dbReference>
<protein>
    <submittedName>
        <fullName evidence="9">ABC-type glutathione transport system ATPase component</fullName>
    </submittedName>
</protein>
<evidence type="ECO:0000256" key="5">
    <source>
        <dbReference type="ARBA" id="ARBA00022741"/>
    </source>
</evidence>
<accession>A0AAJ2BUJ4</accession>
<dbReference type="GO" id="GO:0005524">
    <property type="term" value="F:ATP binding"/>
    <property type="evidence" value="ECO:0007669"/>
    <property type="project" value="UniProtKB-KW"/>
</dbReference>
<dbReference type="InterPro" id="IPR017871">
    <property type="entry name" value="ABC_transporter-like_CS"/>
</dbReference>
<keyword evidence="3" id="KW-0813">Transport</keyword>
<evidence type="ECO:0000256" key="6">
    <source>
        <dbReference type="ARBA" id="ARBA00022840"/>
    </source>
</evidence>
<comment type="similarity">
    <text evidence="2">Belongs to the ABC transporter superfamily.</text>
</comment>
<dbReference type="PANTHER" id="PTHR43297">
    <property type="entry name" value="OLIGOPEPTIDE TRANSPORT ATP-BINDING PROTEIN APPD"/>
    <property type="match status" value="1"/>
</dbReference>
<reference evidence="9" key="1">
    <citation type="submission" date="2023-08" db="EMBL/GenBank/DDBJ databases">
        <title>Functional and genomic diversity of the sorghum phyllosphere microbiome.</title>
        <authorList>
            <person name="Shade A."/>
        </authorList>
    </citation>
    <scope>NUCLEOTIDE SEQUENCE</scope>
    <source>
        <strain evidence="9">SORGH_AS_0201</strain>
    </source>
</reference>
<keyword evidence="7" id="KW-0472">Membrane</keyword>
<name>A0AAJ2BUJ4_9PSED</name>
<dbReference type="Gene3D" id="3.40.50.300">
    <property type="entry name" value="P-loop containing nucleotide triphosphate hydrolases"/>
    <property type="match status" value="2"/>
</dbReference>
<dbReference type="InterPro" id="IPR003593">
    <property type="entry name" value="AAA+_ATPase"/>
</dbReference>
<evidence type="ECO:0000256" key="2">
    <source>
        <dbReference type="ARBA" id="ARBA00005417"/>
    </source>
</evidence>
<dbReference type="PROSITE" id="PS00211">
    <property type="entry name" value="ABC_TRANSPORTER_1"/>
    <property type="match status" value="1"/>
</dbReference>
<dbReference type="GO" id="GO:0005886">
    <property type="term" value="C:plasma membrane"/>
    <property type="evidence" value="ECO:0007669"/>
    <property type="project" value="UniProtKB-SubCell"/>
</dbReference>
<dbReference type="InterPro" id="IPR050388">
    <property type="entry name" value="ABC_Ni/Peptide_Import"/>
</dbReference>
<evidence type="ECO:0000256" key="1">
    <source>
        <dbReference type="ARBA" id="ARBA00004417"/>
    </source>
</evidence>
<evidence type="ECO:0000313" key="10">
    <source>
        <dbReference type="Proteomes" id="UP001268036"/>
    </source>
</evidence>
<dbReference type="GO" id="GO:0016887">
    <property type="term" value="F:ATP hydrolysis activity"/>
    <property type="evidence" value="ECO:0007669"/>
    <property type="project" value="InterPro"/>
</dbReference>
<keyword evidence="4" id="KW-1003">Cell membrane</keyword>
<comment type="subcellular location">
    <subcellularLocation>
        <location evidence="1">Cell inner membrane</location>
        <topology evidence="1">Peripheral membrane protein</topology>
    </subcellularLocation>
</comment>
<keyword evidence="6" id="KW-0067">ATP-binding</keyword>
<dbReference type="PANTHER" id="PTHR43297:SF7">
    <property type="entry name" value="D,D-DIPEPTIDE TRANSPORT ATP-BINDING PROTEIN DDPD-RELATED"/>
    <property type="match status" value="1"/>
</dbReference>
<evidence type="ECO:0000256" key="3">
    <source>
        <dbReference type="ARBA" id="ARBA00022448"/>
    </source>
</evidence>